<protein>
    <submittedName>
        <fullName evidence="1">Uncharacterized protein</fullName>
    </submittedName>
</protein>
<dbReference type="SUPFAM" id="SSF48452">
    <property type="entry name" value="TPR-like"/>
    <property type="match status" value="1"/>
</dbReference>
<evidence type="ECO:0000313" key="1">
    <source>
        <dbReference type="EMBL" id="KAK7408571.1"/>
    </source>
</evidence>
<keyword evidence="2" id="KW-1185">Reference proteome</keyword>
<organism evidence="1 2">
    <name type="scientific">Neonectria punicea</name>
    <dbReference type="NCBI Taxonomy" id="979145"/>
    <lineage>
        <taxon>Eukaryota</taxon>
        <taxon>Fungi</taxon>
        <taxon>Dikarya</taxon>
        <taxon>Ascomycota</taxon>
        <taxon>Pezizomycotina</taxon>
        <taxon>Sordariomycetes</taxon>
        <taxon>Hypocreomycetidae</taxon>
        <taxon>Hypocreales</taxon>
        <taxon>Nectriaceae</taxon>
        <taxon>Neonectria</taxon>
    </lineage>
</organism>
<proteinExistence type="predicted"/>
<name>A0ABR1GST4_9HYPO</name>
<dbReference type="Proteomes" id="UP001498476">
    <property type="component" value="Unassembled WGS sequence"/>
</dbReference>
<dbReference type="InterPro" id="IPR011990">
    <property type="entry name" value="TPR-like_helical_dom_sf"/>
</dbReference>
<evidence type="ECO:0000313" key="2">
    <source>
        <dbReference type="Proteomes" id="UP001498476"/>
    </source>
</evidence>
<comment type="caution">
    <text evidence="1">The sequence shown here is derived from an EMBL/GenBank/DDBJ whole genome shotgun (WGS) entry which is preliminary data.</text>
</comment>
<accession>A0ABR1GST4</accession>
<dbReference type="Gene3D" id="1.25.40.10">
    <property type="entry name" value="Tetratricopeptide repeat domain"/>
    <property type="match status" value="1"/>
</dbReference>
<dbReference type="EMBL" id="JAZAVJ010000182">
    <property type="protein sequence ID" value="KAK7408571.1"/>
    <property type="molecule type" value="Genomic_DNA"/>
</dbReference>
<gene>
    <name evidence="1" type="ORF">QQX98_009276</name>
</gene>
<sequence>MVTCISTFEMMTIFPGAPCKTGEGAWFSQLYEINALKDLKDVCGLLGGFEQNLAYNYNTVNDHETALTWFEKSRDTWIAWNIKEGREADWPTVTKRIWQDLQRRRGKPEAAEASFMEARNLWMRGDQTRLHPFHAACIYKTGVVCLDQGKVEAAIKHLRDSLEITKFHANVMPPEHARGLLKLSEALLQDSHGNSGEVVDLRD</sequence>
<reference evidence="1 2" key="1">
    <citation type="journal article" date="2025" name="Microbiol. Resour. Announc.">
        <title>Draft genome sequences for Neonectria magnoliae and Neonectria punicea, canker pathogens of Liriodendron tulipifera and Acer saccharum in West Virginia.</title>
        <authorList>
            <person name="Petronek H.M."/>
            <person name="Kasson M.T."/>
            <person name="Metheny A.M."/>
            <person name="Stauder C.M."/>
            <person name="Lovett B."/>
            <person name="Lynch S.C."/>
            <person name="Garnas J.R."/>
            <person name="Kasson L.R."/>
            <person name="Stajich J.E."/>
        </authorList>
    </citation>
    <scope>NUCLEOTIDE SEQUENCE [LARGE SCALE GENOMIC DNA]</scope>
    <source>
        <strain evidence="1 2">NRRL 64653</strain>
    </source>
</reference>